<accession>A0ABU2U004</accession>
<keyword evidence="4" id="KW-1185">Reference proteome</keyword>
<evidence type="ECO:0000313" key="4">
    <source>
        <dbReference type="Proteomes" id="UP001183809"/>
    </source>
</evidence>
<dbReference type="Proteomes" id="UP001183809">
    <property type="component" value="Unassembled WGS sequence"/>
</dbReference>
<evidence type="ECO:0000256" key="1">
    <source>
        <dbReference type="SAM" id="MobiDB-lite"/>
    </source>
</evidence>
<evidence type="ECO:0000313" key="3">
    <source>
        <dbReference type="EMBL" id="MDT0466410.1"/>
    </source>
</evidence>
<keyword evidence="2" id="KW-1133">Transmembrane helix</keyword>
<feature type="compositionally biased region" description="Low complexity" evidence="1">
    <location>
        <begin position="18"/>
        <end position="31"/>
    </location>
</feature>
<dbReference type="RefSeq" id="WP_311697872.1">
    <property type="nucleotide sequence ID" value="NZ_JAVREY010000036.1"/>
</dbReference>
<feature type="compositionally biased region" description="Pro residues" evidence="1">
    <location>
        <begin position="1"/>
        <end position="17"/>
    </location>
</feature>
<feature type="transmembrane region" description="Helical" evidence="2">
    <location>
        <begin position="57"/>
        <end position="87"/>
    </location>
</feature>
<organism evidence="3 4">
    <name type="scientific">Streptomyces gibsoniae</name>
    <dbReference type="NCBI Taxonomy" id="3075529"/>
    <lineage>
        <taxon>Bacteria</taxon>
        <taxon>Bacillati</taxon>
        <taxon>Actinomycetota</taxon>
        <taxon>Actinomycetes</taxon>
        <taxon>Kitasatosporales</taxon>
        <taxon>Streptomycetaceae</taxon>
        <taxon>Streptomyces</taxon>
    </lineage>
</organism>
<protein>
    <submittedName>
        <fullName evidence="3">SpdD protein</fullName>
    </submittedName>
</protein>
<dbReference type="EMBL" id="JAVREY010000036">
    <property type="protein sequence ID" value="MDT0466410.1"/>
    <property type="molecule type" value="Genomic_DNA"/>
</dbReference>
<feature type="region of interest" description="Disordered" evidence="1">
    <location>
        <begin position="1"/>
        <end position="31"/>
    </location>
</feature>
<keyword evidence="2" id="KW-0472">Membrane</keyword>
<reference evidence="4" key="1">
    <citation type="submission" date="2023-07" db="EMBL/GenBank/DDBJ databases">
        <title>30 novel species of actinomycetes from the DSMZ collection.</title>
        <authorList>
            <person name="Nouioui I."/>
        </authorList>
    </citation>
    <scope>NUCLEOTIDE SEQUENCE [LARGE SCALE GENOMIC DNA]</scope>
    <source>
        <strain evidence="4">DSM 41699</strain>
    </source>
</reference>
<comment type="caution">
    <text evidence="3">The sequence shown here is derived from an EMBL/GenBank/DDBJ whole genome shotgun (WGS) entry which is preliminary data.</text>
</comment>
<evidence type="ECO:0000256" key="2">
    <source>
        <dbReference type="SAM" id="Phobius"/>
    </source>
</evidence>
<proteinExistence type="predicted"/>
<gene>
    <name evidence="3" type="ORF">RM764_25940</name>
</gene>
<name>A0ABU2U004_9ACTN</name>
<keyword evidence="2" id="KW-0812">Transmembrane</keyword>
<sequence length="97" mass="9567">MFTPKYPPQDTAPPPATIPQTTTAPAPAPAVVAPVSNRPTVQLTPGSALALAAGGGAVVLVVGAVLVSMLLAVAITAVSVAVCAVVLRSLLNHEKGH</sequence>